<dbReference type="GeneID" id="109462612"/>
<evidence type="ECO:0000313" key="2">
    <source>
        <dbReference type="RefSeq" id="XP_019614734.1"/>
    </source>
</evidence>
<dbReference type="KEGG" id="bbel:109462612"/>
<gene>
    <name evidence="2" type="primary">LOC109462612</name>
</gene>
<feature type="non-terminal residue" evidence="2">
    <location>
        <position position="198"/>
    </location>
</feature>
<name>A0A6P4XVZ1_BRABE</name>
<organism evidence="1 2">
    <name type="scientific">Branchiostoma belcheri</name>
    <name type="common">Amphioxus</name>
    <dbReference type="NCBI Taxonomy" id="7741"/>
    <lineage>
        <taxon>Eukaryota</taxon>
        <taxon>Metazoa</taxon>
        <taxon>Chordata</taxon>
        <taxon>Cephalochordata</taxon>
        <taxon>Leptocardii</taxon>
        <taxon>Amphioxiformes</taxon>
        <taxon>Branchiostomatidae</taxon>
        <taxon>Branchiostoma</taxon>
    </lineage>
</organism>
<dbReference type="Proteomes" id="UP000515135">
    <property type="component" value="Unplaced"/>
</dbReference>
<reference evidence="2" key="1">
    <citation type="submission" date="2025-08" db="UniProtKB">
        <authorList>
            <consortium name="RefSeq"/>
        </authorList>
    </citation>
    <scope>IDENTIFICATION</scope>
    <source>
        <tissue evidence="2">Gonad</tissue>
    </source>
</reference>
<accession>A0A6P4XVZ1</accession>
<dbReference type="AlphaFoldDB" id="A0A6P4XVZ1"/>
<keyword evidence="1" id="KW-1185">Reference proteome</keyword>
<proteinExistence type="predicted"/>
<sequence>MLYETNFSASCELTGWTGELEPRLTYDFTSQVHAQVTHLASVTRMSSFTVPLDLVAGDPAGACAVLVNVQGFLGGVLRANTTISPQVIPPVQTHAGNCRHVFERMCEIQELLLAEGYKDALLAVERLVTYFNFLQNHIGTDSRAALNSYGLTAVVNQILSYTDITDINSTCIGGDKPDTPWGEAINFPGNWLNITTVD</sequence>
<dbReference type="RefSeq" id="XP_019614734.1">
    <property type="nucleotide sequence ID" value="XM_019759175.1"/>
</dbReference>
<dbReference type="OrthoDB" id="444119at2759"/>
<protein>
    <submittedName>
        <fullName evidence="2">Uncharacterized protein LOC109462612</fullName>
    </submittedName>
</protein>
<evidence type="ECO:0000313" key="1">
    <source>
        <dbReference type="Proteomes" id="UP000515135"/>
    </source>
</evidence>